<reference evidence="2" key="1">
    <citation type="submission" date="2016-10" db="EMBL/GenBank/DDBJ databases">
        <authorList>
            <person name="Varghese N."/>
            <person name="Submissions S."/>
        </authorList>
    </citation>
    <scope>NUCLEOTIDE SEQUENCE [LARGE SCALE GENOMIC DNA]</scope>
    <source>
        <strain evidence="2">CGMCC 4.6858</strain>
    </source>
</reference>
<sequence>MPVFLKDGRAVLFAHVPKTGGTSLERLFGKSGWTMHLRASRRSDPDTFDLIRCSPQHYHATLLGELLHLDRFDARFLVVRDPIARFRSEYVMRHGANARNAAPQVLSWWRWARARYDEDPFVHDNHLRPQTEFLLPDAEVYRLEDGLERVVADLNARFDLGLEGRLPRASHSRRVGVSSDDVEVSPVLAAELADFYRADFERFGYPLPTG</sequence>
<dbReference type="EMBL" id="FMZM01000010">
    <property type="protein sequence ID" value="SDD71402.1"/>
    <property type="molecule type" value="Genomic_DNA"/>
</dbReference>
<dbReference type="GO" id="GO:0016020">
    <property type="term" value="C:membrane"/>
    <property type="evidence" value="ECO:0007669"/>
    <property type="project" value="InterPro"/>
</dbReference>
<dbReference type="SUPFAM" id="SSF52540">
    <property type="entry name" value="P-loop containing nucleoside triphosphate hydrolases"/>
    <property type="match status" value="1"/>
</dbReference>
<gene>
    <name evidence="1" type="ORF">SAMN05421872_110118</name>
</gene>
<dbReference type="STRING" id="1045774.SAMN05421872_110118"/>
<evidence type="ECO:0000313" key="2">
    <source>
        <dbReference type="Proteomes" id="UP000199034"/>
    </source>
</evidence>
<proteinExistence type="predicted"/>
<protein>
    <submittedName>
        <fullName evidence="1">Sulfotransferase family protein</fullName>
    </submittedName>
</protein>
<dbReference type="GO" id="GO:0008146">
    <property type="term" value="F:sulfotransferase activity"/>
    <property type="evidence" value="ECO:0007669"/>
    <property type="project" value="InterPro"/>
</dbReference>
<dbReference type="Gene3D" id="3.40.50.300">
    <property type="entry name" value="P-loop containing nucleotide triphosphate hydrolases"/>
    <property type="match status" value="1"/>
</dbReference>
<dbReference type="InterPro" id="IPR027417">
    <property type="entry name" value="P-loop_NTPase"/>
</dbReference>
<evidence type="ECO:0000313" key="1">
    <source>
        <dbReference type="EMBL" id="SDD71402.1"/>
    </source>
</evidence>
<dbReference type="RefSeq" id="WP_170867129.1">
    <property type="nucleotide sequence ID" value="NZ_FMZM01000010.1"/>
</dbReference>
<dbReference type="AlphaFoldDB" id="A0A1G6WZR0"/>
<dbReference type="Pfam" id="PF03567">
    <property type="entry name" value="Sulfotransfer_2"/>
    <property type="match status" value="1"/>
</dbReference>
<name>A0A1G6WZR0_9ACTN</name>
<keyword evidence="2" id="KW-1185">Reference proteome</keyword>
<dbReference type="InterPro" id="IPR005331">
    <property type="entry name" value="Sulfotransferase"/>
</dbReference>
<dbReference type="Proteomes" id="UP000199034">
    <property type="component" value="Unassembled WGS sequence"/>
</dbReference>
<keyword evidence="1" id="KW-0808">Transferase</keyword>
<accession>A0A1G6WZR0</accession>
<organism evidence="1 2">
    <name type="scientific">Nocardioides lianchengensis</name>
    <dbReference type="NCBI Taxonomy" id="1045774"/>
    <lineage>
        <taxon>Bacteria</taxon>
        <taxon>Bacillati</taxon>
        <taxon>Actinomycetota</taxon>
        <taxon>Actinomycetes</taxon>
        <taxon>Propionibacteriales</taxon>
        <taxon>Nocardioidaceae</taxon>
        <taxon>Nocardioides</taxon>
    </lineage>
</organism>